<feature type="signal peptide" evidence="4">
    <location>
        <begin position="1"/>
        <end position="24"/>
    </location>
</feature>
<keyword evidence="2" id="KW-0677">Repeat</keyword>
<evidence type="ECO:0000313" key="6">
    <source>
        <dbReference type="EMBL" id="MBK1882202.1"/>
    </source>
</evidence>
<dbReference type="NCBIfam" id="NF033679">
    <property type="entry name" value="DNRLRE_dom"/>
    <property type="match status" value="1"/>
</dbReference>
<dbReference type="InterPro" id="IPR038081">
    <property type="entry name" value="CalX-like_sf"/>
</dbReference>
<feature type="chain" id="PRO_5037529732" evidence="4">
    <location>
        <begin position="25"/>
        <end position="1435"/>
    </location>
</feature>
<dbReference type="Gene3D" id="2.60.40.10">
    <property type="entry name" value="Immunoglobulins"/>
    <property type="match status" value="1"/>
</dbReference>
<evidence type="ECO:0000256" key="3">
    <source>
        <dbReference type="ARBA" id="ARBA00022837"/>
    </source>
</evidence>
<dbReference type="InterPro" id="IPR003644">
    <property type="entry name" value="Calx_beta"/>
</dbReference>
<evidence type="ECO:0000256" key="2">
    <source>
        <dbReference type="ARBA" id="ARBA00022737"/>
    </source>
</evidence>
<dbReference type="Proteomes" id="UP000603141">
    <property type="component" value="Unassembled WGS sequence"/>
</dbReference>
<dbReference type="Pfam" id="PF17957">
    <property type="entry name" value="Big_7"/>
    <property type="match status" value="1"/>
</dbReference>
<protein>
    <submittedName>
        <fullName evidence="6">DNRLRE domain-containing protein</fullName>
    </submittedName>
</protein>
<sequence length="1435" mass="148398">MKRKRSFLFALAASIGALPSVTQAVEHGGFIVTQLNTGNDNLTSATASISLAVKPGSTANFNYVENANRGDYDSIYSADRASDPLNGILISCVSQNSRNNVSGGGVDGISYGTSAVEYGAAGFYIPVSAADGSAEAGGGEFNMNVAAAYFPHSEGWLAGHATNHSTGNGLALTDMISSPGVNLGYEFIDTSAAGISTVNLTKLHTRGVAATADNGVLLVTGGKNEDNYAMSRPNADGSFTLSIKDNGATSALGYEQDGVAFVYIPLAAVGQSQVVAVGRILSGGASQIASGDFTITKQGVGEWLLKIPGMNDQSGTLIVSPEGGYPVSTVEPLPSNVNNFASYEWDDALGGWLIQSRDVPTATLEDGLTDDEAMFSFAFFSTEAATPAPDISLTSPINGAVVNVGESIAFAATVSADTTKVDFYLNGLLIGSDDSAPFEINHTVNQVGDLMVEAVATSSDGAMGDAARVSIYSEPRTPMATGSAVAIFDGGDADADLETPSLSPNWQILKSTPSPLDFSNPGTVSGFPAVRINGASVAYNSGLMLGANYGGENFTDPENRGAADNIVAPYNDGGNYSVAVMDNAGPAAEVLATQPESSSFSLAYFPYSEGWIGGNIDAGGQVIAGSSNLPDGVTITNPSAGVYYIDGLPDGGNMIATTIGSASNNFASIGRSGRTWIVRSYDSSQNLENDAFAFLYVPNTVQHMFSGSVAADGTLEALNPELAAVGATIVAGSDGYEITFGDGTSINPSNYALLVTSDFNKGNGGDNVYAYSAKGNAFVVFSQDLPNLSGKNQLSSGFRFLATPLSPTGVEESEVVIASTKPLVTEGDEDHALTFELTRFGDVSSPLTVGFTTSGEATRGSDYSVSGSTVTFEAGSNTATLTLNVLEDVIYETDESVVVTLTEGSGYSLGSSYSATAAIRNIASLIKTTTVSFQEGVDGYTGEFDKRIGSDGTNELGTAVASYYLDGFPGHASSPDINGIIRFDNLIGTGEGQIPPGATVVKAELMLTTAGGANSMSGGPYVIDRLIDPVTAETTYDDLSAGAGFEGARGAGAGFLVSAYGSMTINTVEVADITSIVREWATGADNYGVGIFTGGTSDGWEYCTVGNTNPVLRPKLVVSYVMEETKSYTFNADVSALLTGQADTQDGSTLAFGFLDLVGGATQEALLHFPVEFGDLEGQIPADEEIVKAELVLTTVTPGPSEEGEGSANSRSPGPIAVHRMLVDWDVTSTFGADGPVVDQDITSAISRATGLGESSAATFDVTLPVQSWRGGEPNYGLNIKPETTDGWQMYMPGTMATTLAPVLRVITAKVDTTTPDPSAFEQWAANNGLSGASVTSDSDSDGITDLLEYALGLDPMVASSLPQPVMAGDSMSLTFIKGAEAAADAKLTYELQSSSDLTNWTTATATVNDTTEISIDITPDQAKSFFRLNVIYTE</sequence>
<evidence type="ECO:0000313" key="7">
    <source>
        <dbReference type="Proteomes" id="UP000603141"/>
    </source>
</evidence>
<evidence type="ECO:0000256" key="4">
    <source>
        <dbReference type="SAM" id="SignalP"/>
    </source>
</evidence>
<gene>
    <name evidence="6" type="ORF">JIN85_07240</name>
</gene>
<comment type="caution">
    <text evidence="6">The sequence shown here is derived from an EMBL/GenBank/DDBJ whole genome shotgun (WGS) entry which is preliminary data.</text>
</comment>
<accession>A0A934VU67</accession>
<proteinExistence type="predicted"/>
<dbReference type="RefSeq" id="WP_200269109.1">
    <property type="nucleotide sequence ID" value="NZ_JAENIJ010000008.1"/>
</dbReference>
<reference evidence="6" key="1">
    <citation type="submission" date="2021-01" db="EMBL/GenBank/DDBJ databases">
        <title>Modified the classification status of verrucomicrobia.</title>
        <authorList>
            <person name="Feng X."/>
        </authorList>
    </citation>
    <scope>NUCLEOTIDE SEQUENCE</scope>
    <source>
        <strain evidence="6">KCTC 22041</strain>
    </source>
</reference>
<evidence type="ECO:0000256" key="1">
    <source>
        <dbReference type="ARBA" id="ARBA00022729"/>
    </source>
</evidence>
<dbReference type="GO" id="GO:0016020">
    <property type="term" value="C:membrane"/>
    <property type="evidence" value="ECO:0007669"/>
    <property type="project" value="InterPro"/>
</dbReference>
<dbReference type="GO" id="GO:0007154">
    <property type="term" value="P:cell communication"/>
    <property type="evidence" value="ECO:0007669"/>
    <property type="project" value="InterPro"/>
</dbReference>
<keyword evidence="3" id="KW-0106">Calcium</keyword>
<feature type="domain" description="Calx-beta" evidence="5">
    <location>
        <begin position="820"/>
        <end position="905"/>
    </location>
</feature>
<dbReference type="InterPro" id="IPR013783">
    <property type="entry name" value="Ig-like_fold"/>
</dbReference>
<keyword evidence="1 4" id="KW-0732">Signal</keyword>
<dbReference type="Pfam" id="PF03160">
    <property type="entry name" value="Calx-beta"/>
    <property type="match status" value="1"/>
</dbReference>
<keyword evidence="7" id="KW-1185">Reference proteome</keyword>
<name>A0A934VU67_9BACT</name>
<evidence type="ECO:0000259" key="5">
    <source>
        <dbReference type="Pfam" id="PF03160"/>
    </source>
</evidence>
<organism evidence="6 7">
    <name type="scientific">Luteolibacter pohnpeiensis</name>
    <dbReference type="NCBI Taxonomy" id="454153"/>
    <lineage>
        <taxon>Bacteria</taxon>
        <taxon>Pseudomonadati</taxon>
        <taxon>Verrucomicrobiota</taxon>
        <taxon>Verrucomicrobiia</taxon>
        <taxon>Verrucomicrobiales</taxon>
        <taxon>Verrucomicrobiaceae</taxon>
        <taxon>Luteolibacter</taxon>
    </lineage>
</organism>
<dbReference type="Gene3D" id="2.60.40.2030">
    <property type="match status" value="1"/>
</dbReference>
<dbReference type="SUPFAM" id="SSF141072">
    <property type="entry name" value="CalX-like"/>
    <property type="match status" value="1"/>
</dbReference>
<dbReference type="EMBL" id="JAENIJ010000008">
    <property type="protein sequence ID" value="MBK1882202.1"/>
    <property type="molecule type" value="Genomic_DNA"/>
</dbReference>